<dbReference type="InterPro" id="IPR027961">
    <property type="entry name" value="DUF4442"/>
</dbReference>
<reference evidence="1 2" key="1">
    <citation type="journal article" date="2014" name="BMC Genomics">
        <title>Comparison of environmental and isolate Sulfobacillus genomes reveals diverse carbon, sulfur, nitrogen, and hydrogen metabolisms.</title>
        <authorList>
            <person name="Justice N.B."/>
            <person name="Norman A."/>
            <person name="Brown C.T."/>
            <person name="Singh A."/>
            <person name="Thomas B.C."/>
            <person name="Banfield J.F."/>
        </authorList>
    </citation>
    <scope>NUCLEOTIDE SEQUENCE [LARGE SCALE GENOMIC DNA]</scope>
    <source>
        <strain evidence="1">AMDSBA1</strain>
    </source>
</reference>
<evidence type="ECO:0000313" key="1">
    <source>
        <dbReference type="EMBL" id="PSR28657.1"/>
    </source>
</evidence>
<name>A0A2T2X2F2_9FIRM</name>
<dbReference type="SUPFAM" id="SSF54637">
    <property type="entry name" value="Thioesterase/thiol ester dehydrase-isomerase"/>
    <property type="match status" value="1"/>
</dbReference>
<dbReference type="EMBL" id="PXYT01000019">
    <property type="protein sequence ID" value="PSR28657.1"/>
    <property type="molecule type" value="Genomic_DNA"/>
</dbReference>
<protein>
    <submittedName>
        <fullName evidence="1">DUF4442 domain-containing protein</fullName>
    </submittedName>
</protein>
<dbReference type="CDD" id="cd03443">
    <property type="entry name" value="PaaI_thioesterase"/>
    <property type="match status" value="1"/>
</dbReference>
<organism evidence="1 2">
    <name type="scientific">Sulfobacillus benefaciens</name>
    <dbReference type="NCBI Taxonomy" id="453960"/>
    <lineage>
        <taxon>Bacteria</taxon>
        <taxon>Bacillati</taxon>
        <taxon>Bacillota</taxon>
        <taxon>Clostridia</taxon>
        <taxon>Eubacteriales</taxon>
        <taxon>Clostridiales Family XVII. Incertae Sedis</taxon>
        <taxon>Sulfobacillus</taxon>
    </lineage>
</organism>
<evidence type="ECO:0000313" key="2">
    <source>
        <dbReference type="Proteomes" id="UP000242699"/>
    </source>
</evidence>
<comment type="caution">
    <text evidence="1">The sequence shown here is derived from an EMBL/GenBank/DDBJ whole genome shotgun (WGS) entry which is preliminary data.</text>
</comment>
<dbReference type="Pfam" id="PF14539">
    <property type="entry name" value="DUF4442"/>
    <property type="match status" value="1"/>
</dbReference>
<proteinExistence type="predicted"/>
<gene>
    <name evidence="1" type="ORF">C7B43_09585</name>
</gene>
<dbReference type="InterPro" id="IPR029069">
    <property type="entry name" value="HotDog_dom_sf"/>
</dbReference>
<dbReference type="AlphaFoldDB" id="A0A2T2X2F2"/>
<dbReference type="Gene3D" id="3.10.129.10">
    <property type="entry name" value="Hotdog Thioesterase"/>
    <property type="match status" value="1"/>
</dbReference>
<dbReference type="Proteomes" id="UP000242699">
    <property type="component" value="Unassembled WGS sequence"/>
</dbReference>
<sequence>MEMEENLTADIEEFFRHNVPFSQTVNIQIVHVTRGQAHLQLPATPSNLNHIHTLHAGALFTLAEATSGAVVLGTFREYFSLVVPLVTQATISFKKIAQETVEAHAAIPMELQEQVLAVLKAPQGRLQFPVTVRLTIQGTTRLVAEAKFHWYVRKSAR</sequence>
<accession>A0A2T2X2F2</accession>